<keyword evidence="2" id="KW-1185">Reference proteome</keyword>
<evidence type="ECO:0000313" key="1">
    <source>
        <dbReference type="EMBL" id="QCD79045.1"/>
    </source>
</evidence>
<evidence type="ECO:0000313" key="2">
    <source>
        <dbReference type="Proteomes" id="UP000501690"/>
    </source>
</evidence>
<proteinExistence type="predicted"/>
<organism evidence="1 2">
    <name type="scientific">Vigna unguiculata</name>
    <name type="common">Cowpea</name>
    <dbReference type="NCBI Taxonomy" id="3917"/>
    <lineage>
        <taxon>Eukaryota</taxon>
        <taxon>Viridiplantae</taxon>
        <taxon>Streptophyta</taxon>
        <taxon>Embryophyta</taxon>
        <taxon>Tracheophyta</taxon>
        <taxon>Spermatophyta</taxon>
        <taxon>Magnoliopsida</taxon>
        <taxon>eudicotyledons</taxon>
        <taxon>Gunneridae</taxon>
        <taxon>Pentapetalae</taxon>
        <taxon>rosids</taxon>
        <taxon>fabids</taxon>
        <taxon>Fabales</taxon>
        <taxon>Fabaceae</taxon>
        <taxon>Papilionoideae</taxon>
        <taxon>50 kb inversion clade</taxon>
        <taxon>NPAAA clade</taxon>
        <taxon>indigoferoid/millettioid clade</taxon>
        <taxon>Phaseoleae</taxon>
        <taxon>Vigna</taxon>
    </lineage>
</organism>
<name>A0A4D6KR33_VIGUN</name>
<accession>A0A4D6KR33</accession>
<gene>
    <name evidence="1" type="ORF">DEO72_LG1g2682</name>
</gene>
<protein>
    <submittedName>
        <fullName evidence="1">Uncharacterized protein</fullName>
    </submittedName>
</protein>
<dbReference type="EMBL" id="CP039345">
    <property type="protein sequence ID" value="QCD79045.1"/>
    <property type="molecule type" value="Genomic_DNA"/>
</dbReference>
<sequence length="139" mass="16324">MDKVIVDQSQSSVYGFIEPQTIQPSGNSPDHIKLYMQTWMVESNRDIYFAPYIDAQCVVVWFCSCHKKIPPAFKNMLQEIVGKPRGQQLKVLYPKIRTIIRATIKDKWIERFKNPSPLPDDIIHALKQKWATYLLERWS</sequence>
<dbReference type="AlphaFoldDB" id="A0A4D6KR33"/>
<reference evidence="1 2" key="1">
    <citation type="submission" date="2019-04" db="EMBL/GenBank/DDBJ databases">
        <title>An improved genome assembly and genetic linkage map for asparagus bean, Vigna unguiculata ssp. sesquipedialis.</title>
        <authorList>
            <person name="Xia Q."/>
            <person name="Zhang R."/>
            <person name="Dong Y."/>
        </authorList>
    </citation>
    <scope>NUCLEOTIDE SEQUENCE [LARGE SCALE GENOMIC DNA]</scope>
    <source>
        <tissue evidence="1">Leaf</tissue>
    </source>
</reference>
<dbReference type="Proteomes" id="UP000501690">
    <property type="component" value="Linkage Group LG1"/>
</dbReference>